<accession>A0ABS8QAE2</accession>
<dbReference type="EMBL" id="JAJNOC010000004">
    <property type="protein sequence ID" value="MCD2517595.1"/>
    <property type="molecule type" value="Genomic_DNA"/>
</dbReference>
<keyword evidence="1" id="KW-0812">Transmembrane</keyword>
<keyword evidence="1" id="KW-1133">Transmembrane helix</keyword>
<evidence type="ECO:0000313" key="3">
    <source>
        <dbReference type="Proteomes" id="UP001179361"/>
    </source>
</evidence>
<organism evidence="2 3">
    <name type="scientific">Massilia phyllostachyos</name>
    <dbReference type="NCBI Taxonomy" id="2898585"/>
    <lineage>
        <taxon>Bacteria</taxon>
        <taxon>Pseudomonadati</taxon>
        <taxon>Pseudomonadota</taxon>
        <taxon>Betaproteobacteria</taxon>
        <taxon>Burkholderiales</taxon>
        <taxon>Oxalobacteraceae</taxon>
        <taxon>Telluria group</taxon>
        <taxon>Massilia</taxon>
    </lineage>
</organism>
<feature type="transmembrane region" description="Helical" evidence="1">
    <location>
        <begin position="45"/>
        <end position="66"/>
    </location>
</feature>
<evidence type="ECO:0000256" key="1">
    <source>
        <dbReference type="SAM" id="Phobius"/>
    </source>
</evidence>
<dbReference type="Proteomes" id="UP001179361">
    <property type="component" value="Unassembled WGS sequence"/>
</dbReference>
<name>A0ABS8QAE2_9BURK</name>
<evidence type="ECO:0000313" key="2">
    <source>
        <dbReference type="EMBL" id="MCD2517595.1"/>
    </source>
</evidence>
<sequence length="133" mass="13845">MPAVLSLLLLDPRLRPARIKLALLLYAGVIVAGSIPGARAEVGEFAPGVVLHGLTYAFLSMLWFLGSSGSGPVRAAKAVLAIALMGAGDELVQSFLPYRSGAVADWMIDVAAACLTSTALAFLVPPAEATRRR</sequence>
<dbReference type="RefSeq" id="WP_231058876.1">
    <property type="nucleotide sequence ID" value="NZ_JAJNOC010000004.1"/>
</dbReference>
<dbReference type="NCBIfam" id="NF037970">
    <property type="entry name" value="vanZ_1"/>
    <property type="match status" value="1"/>
</dbReference>
<protein>
    <submittedName>
        <fullName evidence="2">VanZ family protein</fullName>
    </submittedName>
</protein>
<reference evidence="2" key="1">
    <citation type="submission" date="2021-11" db="EMBL/GenBank/DDBJ databases">
        <title>The complete genome of Massilia sp sp. G4R7.</title>
        <authorList>
            <person name="Liu L."/>
            <person name="Yue J."/>
            <person name="Yuan J."/>
            <person name="Yang F."/>
            <person name="Li L."/>
        </authorList>
    </citation>
    <scope>NUCLEOTIDE SEQUENCE</scope>
    <source>
        <strain evidence="2">G4R7</strain>
    </source>
</reference>
<feature type="transmembrane region" description="Helical" evidence="1">
    <location>
        <begin position="21"/>
        <end position="39"/>
    </location>
</feature>
<gene>
    <name evidence="2" type="ORF">LQ564_14875</name>
</gene>
<comment type="caution">
    <text evidence="2">The sequence shown here is derived from an EMBL/GenBank/DDBJ whole genome shotgun (WGS) entry which is preliminary data.</text>
</comment>
<proteinExistence type="predicted"/>
<keyword evidence="1" id="KW-0472">Membrane</keyword>
<keyword evidence="3" id="KW-1185">Reference proteome</keyword>